<keyword evidence="2" id="KW-0548">Nucleotidyltransferase</keyword>
<evidence type="ECO:0000313" key="3">
    <source>
        <dbReference type="Proteomes" id="UP000325440"/>
    </source>
</evidence>
<sequence>MEVVEVASTGLYYRRELYMVVALDAANTFNTAKTNECKAISCGVPQGSMLGPLLWNLMYNDLLQMEIGGNTTKEELAEDIAKEIVLNVNEVNKEEVDMFNAELAAEAAGPRKGSTVNTQ</sequence>
<evidence type="ECO:0000313" key="2">
    <source>
        <dbReference type="EMBL" id="VVC38209.1"/>
    </source>
</evidence>
<accession>A0A5E4N756</accession>
<proteinExistence type="predicted"/>
<dbReference type="InterPro" id="IPR000477">
    <property type="entry name" value="RT_dom"/>
</dbReference>
<keyword evidence="2" id="KW-0808">Transferase</keyword>
<keyword evidence="3" id="KW-1185">Reference proteome</keyword>
<reference evidence="2 3" key="1">
    <citation type="submission" date="2019-08" db="EMBL/GenBank/DDBJ databases">
        <authorList>
            <person name="Alioto T."/>
            <person name="Alioto T."/>
            <person name="Gomez Garrido J."/>
        </authorList>
    </citation>
    <scope>NUCLEOTIDE SEQUENCE [LARGE SCALE GENOMIC DNA]</scope>
</reference>
<dbReference type="Proteomes" id="UP000325440">
    <property type="component" value="Unassembled WGS sequence"/>
</dbReference>
<gene>
    <name evidence="2" type="ORF">CINCED_3A014774</name>
</gene>
<protein>
    <submittedName>
        <fullName evidence="2">Reverse transcriptase domain</fullName>
    </submittedName>
</protein>
<dbReference type="AlphaFoldDB" id="A0A5E4N756"/>
<name>A0A5E4N756_9HEMI</name>
<keyword evidence="2" id="KW-0695">RNA-directed DNA polymerase</keyword>
<dbReference type="OrthoDB" id="7700848at2759"/>
<dbReference type="GO" id="GO:0003964">
    <property type="term" value="F:RNA-directed DNA polymerase activity"/>
    <property type="evidence" value="ECO:0007669"/>
    <property type="project" value="UniProtKB-KW"/>
</dbReference>
<dbReference type="EMBL" id="CABPRJ010001465">
    <property type="protein sequence ID" value="VVC38209.1"/>
    <property type="molecule type" value="Genomic_DNA"/>
</dbReference>
<organism evidence="2 3">
    <name type="scientific">Cinara cedri</name>
    <dbReference type="NCBI Taxonomy" id="506608"/>
    <lineage>
        <taxon>Eukaryota</taxon>
        <taxon>Metazoa</taxon>
        <taxon>Ecdysozoa</taxon>
        <taxon>Arthropoda</taxon>
        <taxon>Hexapoda</taxon>
        <taxon>Insecta</taxon>
        <taxon>Pterygota</taxon>
        <taxon>Neoptera</taxon>
        <taxon>Paraneoptera</taxon>
        <taxon>Hemiptera</taxon>
        <taxon>Sternorrhyncha</taxon>
        <taxon>Aphidomorpha</taxon>
        <taxon>Aphidoidea</taxon>
        <taxon>Aphididae</taxon>
        <taxon>Lachninae</taxon>
        <taxon>Cinara</taxon>
    </lineage>
</organism>
<feature type="domain" description="Reverse transcriptase" evidence="1">
    <location>
        <begin position="1"/>
        <end position="119"/>
    </location>
</feature>
<dbReference type="PROSITE" id="PS50878">
    <property type="entry name" value="RT_POL"/>
    <property type="match status" value="1"/>
</dbReference>
<evidence type="ECO:0000259" key="1">
    <source>
        <dbReference type="PROSITE" id="PS50878"/>
    </source>
</evidence>